<feature type="transmembrane region" description="Helical" evidence="2">
    <location>
        <begin position="88"/>
        <end position="110"/>
    </location>
</feature>
<evidence type="ECO:0008006" key="5">
    <source>
        <dbReference type="Google" id="ProtNLM"/>
    </source>
</evidence>
<reference evidence="3" key="1">
    <citation type="journal article" date="2020" name="Stud. Mycol.">
        <title>101 Dothideomycetes genomes: a test case for predicting lifestyles and emergence of pathogens.</title>
        <authorList>
            <person name="Haridas S."/>
            <person name="Albert R."/>
            <person name="Binder M."/>
            <person name="Bloem J."/>
            <person name="Labutti K."/>
            <person name="Salamov A."/>
            <person name="Andreopoulos B."/>
            <person name="Baker S."/>
            <person name="Barry K."/>
            <person name="Bills G."/>
            <person name="Bluhm B."/>
            <person name="Cannon C."/>
            <person name="Castanera R."/>
            <person name="Culley D."/>
            <person name="Daum C."/>
            <person name="Ezra D."/>
            <person name="Gonzalez J."/>
            <person name="Henrissat B."/>
            <person name="Kuo A."/>
            <person name="Liang C."/>
            <person name="Lipzen A."/>
            <person name="Lutzoni F."/>
            <person name="Magnuson J."/>
            <person name="Mondo S."/>
            <person name="Nolan M."/>
            <person name="Ohm R."/>
            <person name="Pangilinan J."/>
            <person name="Park H.-J."/>
            <person name="Ramirez L."/>
            <person name="Alfaro M."/>
            <person name="Sun H."/>
            <person name="Tritt A."/>
            <person name="Yoshinaga Y."/>
            <person name="Zwiers L.-H."/>
            <person name="Turgeon B."/>
            <person name="Goodwin S."/>
            <person name="Spatafora J."/>
            <person name="Crous P."/>
            <person name="Grigoriev I."/>
        </authorList>
    </citation>
    <scope>NUCLEOTIDE SEQUENCE</scope>
    <source>
        <strain evidence="3">CBS 379.55</strain>
    </source>
</reference>
<keyword evidence="4" id="KW-1185">Reference proteome</keyword>
<feature type="transmembrane region" description="Helical" evidence="2">
    <location>
        <begin position="50"/>
        <end position="68"/>
    </location>
</feature>
<evidence type="ECO:0000313" key="4">
    <source>
        <dbReference type="Proteomes" id="UP000800097"/>
    </source>
</evidence>
<protein>
    <recommendedName>
        <fullName evidence="5">MARVEL domain-containing protein</fullName>
    </recommendedName>
</protein>
<evidence type="ECO:0000256" key="1">
    <source>
        <dbReference type="SAM" id="MobiDB-lite"/>
    </source>
</evidence>
<feature type="transmembrane region" description="Helical" evidence="2">
    <location>
        <begin position="122"/>
        <end position="142"/>
    </location>
</feature>
<organism evidence="3 4">
    <name type="scientific">Westerdykella ornata</name>
    <dbReference type="NCBI Taxonomy" id="318751"/>
    <lineage>
        <taxon>Eukaryota</taxon>
        <taxon>Fungi</taxon>
        <taxon>Dikarya</taxon>
        <taxon>Ascomycota</taxon>
        <taxon>Pezizomycotina</taxon>
        <taxon>Dothideomycetes</taxon>
        <taxon>Pleosporomycetidae</taxon>
        <taxon>Pleosporales</taxon>
        <taxon>Sporormiaceae</taxon>
        <taxon>Westerdykella</taxon>
    </lineage>
</organism>
<feature type="region of interest" description="Disordered" evidence="1">
    <location>
        <begin position="1"/>
        <end position="22"/>
    </location>
</feature>
<proteinExistence type="predicted"/>
<evidence type="ECO:0000256" key="2">
    <source>
        <dbReference type="SAM" id="Phobius"/>
    </source>
</evidence>
<name>A0A6A6JNW1_WESOR</name>
<dbReference type="Proteomes" id="UP000800097">
    <property type="component" value="Unassembled WGS sequence"/>
</dbReference>
<dbReference type="OrthoDB" id="5279542at2759"/>
<keyword evidence="2" id="KW-1133">Transmembrane helix</keyword>
<feature type="transmembrane region" description="Helical" evidence="2">
    <location>
        <begin position="223"/>
        <end position="244"/>
    </location>
</feature>
<dbReference type="GeneID" id="54551147"/>
<dbReference type="RefSeq" id="XP_033655879.1">
    <property type="nucleotide sequence ID" value="XM_033797972.1"/>
</dbReference>
<dbReference type="EMBL" id="ML986488">
    <property type="protein sequence ID" value="KAF2278340.1"/>
    <property type="molecule type" value="Genomic_DNA"/>
</dbReference>
<dbReference type="AlphaFoldDB" id="A0A6A6JNW1"/>
<accession>A0A6A6JNW1</accession>
<evidence type="ECO:0000313" key="3">
    <source>
        <dbReference type="EMBL" id="KAF2278340.1"/>
    </source>
</evidence>
<sequence length="322" mass="35944">MTDRVPEGAPHAPLDEAPIPNNGAQPATPGLIRRLDAAEELWVWKLGLRALAVLLAVIGIGCMAWVFATRPRYDLDRPMIGYDDSYGVWTLVTFTVSAVWCTTCILVLLLRRPNKPVHPGAAVGIDLVLWLSYIPTAMLALYDLLDLVRWGSYGYIETYGLGGDYKQAPNGTWVWVQDQYDSYYGRNRECDGRYSAFENCAEQDAFINQLYLAKAHREAVEKVGVACQFINLALHLALFIWACVDTHRRNRRKVHKDAEKLASDIVMKMIRSGAVVPAQNQGSMQQPLLQNPHMHQQSWGPAPVMPPPAVLGQEKGEAARYG</sequence>
<gene>
    <name evidence="3" type="ORF">EI97DRAFT_431582</name>
</gene>
<keyword evidence="2" id="KW-0812">Transmembrane</keyword>
<keyword evidence="2" id="KW-0472">Membrane</keyword>